<evidence type="ECO:0000313" key="2">
    <source>
        <dbReference type="EMBL" id="CAB4748948.1"/>
    </source>
</evidence>
<organism evidence="1">
    <name type="scientific">freshwater metagenome</name>
    <dbReference type="NCBI Taxonomy" id="449393"/>
    <lineage>
        <taxon>unclassified sequences</taxon>
        <taxon>metagenomes</taxon>
        <taxon>ecological metagenomes</taxon>
    </lineage>
</organism>
<dbReference type="EMBL" id="CAFAAV010000014">
    <property type="protein sequence ID" value="CAB4804381.1"/>
    <property type="molecule type" value="Genomic_DNA"/>
</dbReference>
<dbReference type="EMBL" id="CAESGF010000018">
    <property type="protein sequence ID" value="CAB4364791.1"/>
    <property type="molecule type" value="Genomic_DNA"/>
</dbReference>
<reference evidence="1" key="1">
    <citation type="submission" date="2020-05" db="EMBL/GenBank/DDBJ databases">
        <authorList>
            <person name="Chiriac C."/>
            <person name="Salcher M."/>
            <person name="Ghai R."/>
            <person name="Kavagutti S V."/>
        </authorList>
    </citation>
    <scope>NUCLEOTIDE SEQUENCE</scope>
</reference>
<evidence type="ECO:0000313" key="5">
    <source>
        <dbReference type="EMBL" id="CAB4957084.1"/>
    </source>
</evidence>
<name>A0A6J6A789_9ZZZZ</name>
<protein>
    <submittedName>
        <fullName evidence="1">Unannotated protein</fullName>
    </submittedName>
</protein>
<accession>A0A6J6A789</accession>
<dbReference type="EMBL" id="CAFBMT010000034">
    <property type="protein sequence ID" value="CAB4957084.1"/>
    <property type="molecule type" value="Genomic_DNA"/>
</dbReference>
<sequence length="178" mass="18040">MQHRSPIVLAVFTAVAGLSLVAGCSGDSLKESTPNSSSGTLGTPDYSFGPTTTFMPDCSSMPSPAALSTLAGIPLADGTVIATGTCEFRGLNDQSRVVTLGLLTDPVDQTNFHDLVASVGTTTPLGDATVPGAMLGPDSTVFALVNNAIYTVQTNVTDAPVADQIPTSVAILGAWLTP</sequence>
<dbReference type="AlphaFoldDB" id="A0A6J6A789"/>
<proteinExistence type="predicted"/>
<dbReference type="EMBL" id="CAEZYF010000038">
    <property type="protein sequence ID" value="CAB4748948.1"/>
    <property type="molecule type" value="Genomic_DNA"/>
</dbReference>
<evidence type="ECO:0000313" key="1">
    <source>
        <dbReference type="EMBL" id="CAB4364791.1"/>
    </source>
</evidence>
<dbReference type="PROSITE" id="PS51257">
    <property type="entry name" value="PROKAR_LIPOPROTEIN"/>
    <property type="match status" value="1"/>
</dbReference>
<evidence type="ECO:0000313" key="4">
    <source>
        <dbReference type="EMBL" id="CAB4852386.1"/>
    </source>
</evidence>
<dbReference type="EMBL" id="CAFBIY010000126">
    <property type="protein sequence ID" value="CAB4852386.1"/>
    <property type="molecule type" value="Genomic_DNA"/>
</dbReference>
<evidence type="ECO:0000313" key="3">
    <source>
        <dbReference type="EMBL" id="CAB4804381.1"/>
    </source>
</evidence>
<gene>
    <name evidence="2" type="ORF">UFOPK2656_03419</name>
    <name evidence="3" type="ORF">UFOPK3099_00318</name>
    <name evidence="4" type="ORF">UFOPK3267_02053</name>
    <name evidence="5" type="ORF">UFOPK3651_03259</name>
    <name evidence="1" type="ORF">UFOPK4189_02551</name>
</gene>